<dbReference type="InterPro" id="IPR016130">
    <property type="entry name" value="Tyr_Pase_AS"/>
</dbReference>
<evidence type="ECO:0000256" key="1">
    <source>
        <dbReference type="ARBA" id="ARBA00009580"/>
    </source>
</evidence>
<dbReference type="CDD" id="cd14498">
    <property type="entry name" value="DSP"/>
    <property type="match status" value="2"/>
</dbReference>
<comment type="catalytic activity">
    <reaction evidence="5">
        <text>O-phospho-L-threonyl-[protein] + H2O = L-threonyl-[protein] + phosphate</text>
        <dbReference type="Rhea" id="RHEA:47004"/>
        <dbReference type="Rhea" id="RHEA-COMP:11060"/>
        <dbReference type="Rhea" id="RHEA-COMP:11605"/>
        <dbReference type="ChEBI" id="CHEBI:15377"/>
        <dbReference type="ChEBI" id="CHEBI:30013"/>
        <dbReference type="ChEBI" id="CHEBI:43474"/>
        <dbReference type="ChEBI" id="CHEBI:61977"/>
        <dbReference type="EC" id="3.1.3.16"/>
    </reaction>
</comment>
<dbReference type="Pfam" id="PF00782">
    <property type="entry name" value="DSPc"/>
    <property type="match status" value="2"/>
</dbReference>
<dbReference type="Gene3D" id="3.90.190.10">
    <property type="entry name" value="Protein tyrosine phosphatase superfamily"/>
    <property type="match status" value="2"/>
</dbReference>
<feature type="domain" description="Tyrosine-protein phosphatase" evidence="7">
    <location>
        <begin position="283"/>
        <end position="425"/>
    </location>
</feature>
<dbReference type="GO" id="GO:0004722">
    <property type="term" value="F:protein serine/threonine phosphatase activity"/>
    <property type="evidence" value="ECO:0007669"/>
    <property type="project" value="UniProtKB-EC"/>
</dbReference>
<dbReference type="SMART" id="SM00195">
    <property type="entry name" value="DSPc"/>
    <property type="match status" value="2"/>
</dbReference>
<dbReference type="AlphaFoldDB" id="A0AA39LW77"/>
<comment type="caution">
    <text evidence="9">The sequence shown here is derived from an EMBL/GenBank/DDBJ whole genome shotgun (WGS) entry which is preliminary data.</text>
</comment>
<dbReference type="PROSITE" id="PS50056">
    <property type="entry name" value="TYR_PHOSPHATASE_2"/>
    <property type="match status" value="2"/>
</dbReference>
<evidence type="ECO:0000259" key="8">
    <source>
        <dbReference type="PROSITE" id="PS50056"/>
    </source>
</evidence>
<evidence type="ECO:0000256" key="5">
    <source>
        <dbReference type="ARBA" id="ARBA00048336"/>
    </source>
</evidence>
<reference evidence="9" key="1">
    <citation type="submission" date="2023-06" db="EMBL/GenBank/DDBJ databases">
        <title>Genomic analysis of the entomopathogenic nematode Steinernema hermaphroditum.</title>
        <authorList>
            <person name="Schwarz E.M."/>
            <person name="Heppert J.K."/>
            <person name="Baniya A."/>
            <person name="Schwartz H.T."/>
            <person name="Tan C.-H."/>
            <person name="Antoshechkin I."/>
            <person name="Sternberg P.W."/>
            <person name="Goodrich-Blair H."/>
            <person name="Dillman A.R."/>
        </authorList>
    </citation>
    <scope>NUCLEOTIDE SEQUENCE</scope>
    <source>
        <strain evidence="9">PS9179</strain>
        <tissue evidence="9">Whole animal</tissue>
    </source>
</reference>
<evidence type="ECO:0000256" key="6">
    <source>
        <dbReference type="SAM" id="Coils"/>
    </source>
</evidence>
<keyword evidence="10" id="KW-1185">Reference proteome</keyword>
<dbReference type="EC" id="3.1.3.16" evidence="2"/>
<dbReference type="PANTHER" id="PTHR46377">
    <property type="entry name" value="DUAL SPECIFICITY PROTEIN PHOSPHATASE 19"/>
    <property type="match status" value="1"/>
</dbReference>
<feature type="domain" description="Tyrosine specific protein phosphatases" evidence="8">
    <location>
        <begin position="129"/>
        <end position="187"/>
    </location>
</feature>
<dbReference type="SUPFAM" id="SSF52799">
    <property type="entry name" value="(Phosphotyrosine protein) phosphatases II"/>
    <property type="match status" value="2"/>
</dbReference>
<proteinExistence type="inferred from homology"/>
<evidence type="ECO:0000256" key="2">
    <source>
        <dbReference type="ARBA" id="ARBA00013081"/>
    </source>
</evidence>
<dbReference type="InterPro" id="IPR029021">
    <property type="entry name" value="Prot-tyrosine_phosphatase-like"/>
</dbReference>
<protein>
    <recommendedName>
        <fullName evidence="2">protein-serine/threonine phosphatase</fullName>
        <ecNumber evidence="2">3.1.3.16</ecNumber>
    </recommendedName>
</protein>
<keyword evidence="3" id="KW-0378">Hydrolase</keyword>
<sequence>MDSLKDRIRTAKQKLKNVDVTVTDLHGFEVVERRREDGAFETPVELHGTRRRAVETRRHQGFVLVDLQMAKCGERLYVGSEDVAKNWEILREHGVTHVVNCASRVENWFPHRLEYLQVNIMDIFTANIKQHLSAVLQFMRKAIEGGGTVFVHCNAGISRSTSFVIAYLMRFEGFSYEEALAEVRKERTIARPNDGFVKQLKEFEQELRTERNKMESLADRLRQARRKLNVVETNVTREDGTEVVERRGADGSFATRERSNRQQKKLDRRRRLGFVVDDKPDLQVAQCAEGLFVGSQDVAHDFELLCSTGITHILNCASAVRNSFAPKLRYFNVNVLDEPSMNIRKYFPDALAFMRKAIDEDGGKVFVHCNAGISRSTTFVIAYLMKFEELSLAEALDRVRRERPIAKPNNGFMDQLKEFEVELSAEKSE</sequence>
<evidence type="ECO:0000313" key="9">
    <source>
        <dbReference type="EMBL" id="KAK0411873.1"/>
    </source>
</evidence>
<name>A0AA39LW77_9BILA</name>
<dbReference type="PRINTS" id="PR01908">
    <property type="entry name" value="ADSPHPHTASE"/>
</dbReference>
<dbReference type="PROSITE" id="PS50054">
    <property type="entry name" value="TYR_PHOSPHATASE_DUAL"/>
    <property type="match status" value="2"/>
</dbReference>
<comment type="similarity">
    <text evidence="1">Belongs to the protein-tyrosine phosphatase family.</text>
</comment>
<organism evidence="9 10">
    <name type="scientific">Steinernema hermaphroditum</name>
    <dbReference type="NCBI Taxonomy" id="289476"/>
    <lineage>
        <taxon>Eukaryota</taxon>
        <taxon>Metazoa</taxon>
        <taxon>Ecdysozoa</taxon>
        <taxon>Nematoda</taxon>
        <taxon>Chromadorea</taxon>
        <taxon>Rhabditida</taxon>
        <taxon>Tylenchina</taxon>
        <taxon>Panagrolaimomorpha</taxon>
        <taxon>Strongyloidoidea</taxon>
        <taxon>Steinernematidae</taxon>
        <taxon>Steinernema</taxon>
    </lineage>
</organism>
<dbReference type="PROSITE" id="PS00383">
    <property type="entry name" value="TYR_PHOSPHATASE_1"/>
    <property type="match status" value="2"/>
</dbReference>
<evidence type="ECO:0000313" key="10">
    <source>
        <dbReference type="Proteomes" id="UP001175271"/>
    </source>
</evidence>
<dbReference type="EMBL" id="JAUCMV010000003">
    <property type="protein sequence ID" value="KAK0411873.1"/>
    <property type="molecule type" value="Genomic_DNA"/>
</dbReference>
<dbReference type="InterPro" id="IPR000340">
    <property type="entry name" value="Dual-sp_phosphatase_cat-dom"/>
</dbReference>
<feature type="domain" description="Tyrosine specific protein phosphatases" evidence="8">
    <location>
        <begin position="345"/>
        <end position="404"/>
    </location>
</feature>
<keyword evidence="6" id="KW-0175">Coiled coil</keyword>
<evidence type="ECO:0000259" key="7">
    <source>
        <dbReference type="PROSITE" id="PS50054"/>
    </source>
</evidence>
<dbReference type="InterPro" id="IPR000387">
    <property type="entry name" value="Tyr_Pase_dom"/>
</dbReference>
<feature type="domain" description="Tyrosine-protein phosphatase" evidence="7">
    <location>
        <begin position="68"/>
        <end position="209"/>
    </location>
</feature>
<dbReference type="GO" id="GO:0008579">
    <property type="term" value="F:JUN kinase phosphatase activity"/>
    <property type="evidence" value="ECO:0007669"/>
    <property type="project" value="TreeGrafter"/>
</dbReference>
<dbReference type="InterPro" id="IPR020422">
    <property type="entry name" value="TYR_PHOSPHATASE_DUAL_dom"/>
</dbReference>
<feature type="coiled-coil region" evidence="6">
    <location>
        <begin position="193"/>
        <end position="234"/>
    </location>
</feature>
<gene>
    <name evidence="9" type="ORF">QR680_005891</name>
</gene>
<accession>A0AA39LW77</accession>
<evidence type="ECO:0000256" key="4">
    <source>
        <dbReference type="ARBA" id="ARBA00022912"/>
    </source>
</evidence>
<evidence type="ECO:0000256" key="3">
    <source>
        <dbReference type="ARBA" id="ARBA00022801"/>
    </source>
</evidence>
<dbReference type="Proteomes" id="UP001175271">
    <property type="component" value="Unassembled WGS sequence"/>
</dbReference>
<dbReference type="PANTHER" id="PTHR46377:SF1">
    <property type="entry name" value="DUAL SPECIFICITY PROTEIN PHOSPHATASE 19"/>
    <property type="match status" value="1"/>
</dbReference>
<dbReference type="GO" id="GO:0005737">
    <property type="term" value="C:cytoplasm"/>
    <property type="evidence" value="ECO:0007669"/>
    <property type="project" value="TreeGrafter"/>
</dbReference>
<keyword evidence="4" id="KW-0904">Protein phosphatase</keyword>
<dbReference type="FunFam" id="3.90.190.10:FF:000004">
    <property type="entry name" value="Protein phosphatase Slingshot homolog 2"/>
    <property type="match status" value="1"/>
</dbReference>